<evidence type="ECO:0008006" key="6">
    <source>
        <dbReference type="Google" id="ProtNLM"/>
    </source>
</evidence>
<dbReference type="Pfam" id="PF26335">
    <property type="entry name" value="ARB_00930_C"/>
    <property type="match status" value="1"/>
</dbReference>
<dbReference type="Proteomes" id="UP001358417">
    <property type="component" value="Unassembled WGS sequence"/>
</dbReference>
<dbReference type="PANTHER" id="PTHR22935:SF97">
    <property type="entry name" value="BETA-LACTAMASE-RELATED DOMAIN-CONTAINING PROTEIN"/>
    <property type="match status" value="1"/>
</dbReference>
<evidence type="ECO:0000313" key="4">
    <source>
        <dbReference type="EMBL" id="KAK5051966.1"/>
    </source>
</evidence>
<accession>A0AAV9N8J1</accession>
<reference evidence="4 5" key="1">
    <citation type="submission" date="2023-08" db="EMBL/GenBank/DDBJ databases">
        <title>Black Yeasts Isolated from many extreme environments.</title>
        <authorList>
            <person name="Coleine C."/>
            <person name="Stajich J.E."/>
            <person name="Selbmann L."/>
        </authorList>
    </citation>
    <scope>NUCLEOTIDE SEQUENCE [LARGE SCALE GENOMIC DNA]</scope>
    <source>
        <strain evidence="4 5">CCFEE 5792</strain>
    </source>
</reference>
<name>A0AAV9N8J1_9EURO</name>
<feature type="signal peptide" evidence="1">
    <location>
        <begin position="1"/>
        <end position="26"/>
    </location>
</feature>
<dbReference type="RefSeq" id="XP_064705980.1">
    <property type="nucleotide sequence ID" value="XM_064846370.1"/>
</dbReference>
<dbReference type="SUPFAM" id="SSF56601">
    <property type="entry name" value="beta-lactamase/transpeptidase-like"/>
    <property type="match status" value="1"/>
</dbReference>
<dbReference type="EMBL" id="JAVRRD010000014">
    <property type="protein sequence ID" value="KAK5051966.1"/>
    <property type="molecule type" value="Genomic_DNA"/>
</dbReference>
<comment type="caution">
    <text evidence="4">The sequence shown here is derived from an EMBL/GenBank/DDBJ whole genome shotgun (WGS) entry which is preliminary data.</text>
</comment>
<dbReference type="Pfam" id="PF00144">
    <property type="entry name" value="Beta-lactamase"/>
    <property type="match status" value="1"/>
</dbReference>
<feature type="chain" id="PRO_5043956476" description="Beta-lactamase-related domain-containing protein" evidence="1">
    <location>
        <begin position="27"/>
        <end position="637"/>
    </location>
</feature>
<dbReference type="InterPro" id="IPR012338">
    <property type="entry name" value="Beta-lactam/transpept-like"/>
</dbReference>
<organism evidence="4 5">
    <name type="scientific">Exophiala bonariae</name>
    <dbReference type="NCBI Taxonomy" id="1690606"/>
    <lineage>
        <taxon>Eukaryota</taxon>
        <taxon>Fungi</taxon>
        <taxon>Dikarya</taxon>
        <taxon>Ascomycota</taxon>
        <taxon>Pezizomycotina</taxon>
        <taxon>Eurotiomycetes</taxon>
        <taxon>Chaetothyriomycetidae</taxon>
        <taxon>Chaetothyriales</taxon>
        <taxon>Herpotrichiellaceae</taxon>
        <taxon>Exophiala</taxon>
    </lineage>
</organism>
<dbReference type="AlphaFoldDB" id="A0AAV9N8J1"/>
<dbReference type="PANTHER" id="PTHR22935">
    <property type="entry name" value="PENICILLIN-BINDING PROTEIN"/>
    <property type="match status" value="1"/>
</dbReference>
<proteinExistence type="predicted"/>
<keyword evidence="1" id="KW-0732">Signal</keyword>
<dbReference type="InterPro" id="IPR051478">
    <property type="entry name" value="Beta-lactamase-like_AB/R"/>
</dbReference>
<feature type="domain" description="Beta-lactamase-related" evidence="2">
    <location>
        <begin position="103"/>
        <end position="403"/>
    </location>
</feature>
<evidence type="ECO:0000256" key="1">
    <source>
        <dbReference type="SAM" id="SignalP"/>
    </source>
</evidence>
<protein>
    <recommendedName>
        <fullName evidence="6">Beta-lactamase-related domain-containing protein</fullName>
    </recommendedName>
</protein>
<evidence type="ECO:0000259" key="2">
    <source>
        <dbReference type="Pfam" id="PF00144"/>
    </source>
</evidence>
<dbReference type="GeneID" id="89970969"/>
<dbReference type="InterPro" id="IPR058664">
    <property type="entry name" value="ARB_00930-like_C"/>
</dbReference>
<sequence>MLNIRSRLRLLAFATFFAQHLPLSQAQACPPFTPNLPISRPLAGTAAIAATIQNITGLIDAVLAEGIISDNDTSFSVDIYSLHDGGSLFTYHYSAPNLQHATEGVTSVDSNSIYRIGSISKVFTVYTYLASSGDISWNEPVTKYVPELAKAASSTKDDSDLDAVRWDDITLGSLASHLAGVIRDVQGNIPSSLAVLGLPPVPETNGSYCGSDPQFQFPCDRAFLLETITARHPVVAPFHAPIYSNLAFQLLAFALENITSTPFDELVNTTLSDIHLNSTYFHLPPSADNAVISINDTYSWYSTDLGPLGPGGSFYSTINDLRTFGLSILNYTVLSPALTRRWLKPHTFLADAYTSIGAPWEIFSFPPDDRYPTRVYAKSGAVGLYASEMALVPDYNVGFTILAVGQISSAITTIGSDLIGAQLIAGVKAAAREQAEKLYAGIYEDEATNSTIKLSVVEDARGGPSLHVDSWISNGLDAKALFGLLLGVDTTVMELDFTLFPTGLTGKGPNGTNLVSWRALYGLVLQGPTAPADNSTSQNPVIINNSILESVVGPFSLSCSGWAAVDALSYGGIAFDEVAFGTDPQTGDVLSVELRVLRSEPLEKVSGGSGNSTLLKRVENLRSKMVKRHASASPFVL</sequence>
<feature type="domain" description="Beta-lactamase-like ARB-00930-like C-terminal" evidence="3">
    <location>
        <begin position="431"/>
        <end position="600"/>
    </location>
</feature>
<keyword evidence="5" id="KW-1185">Reference proteome</keyword>
<gene>
    <name evidence="4" type="ORF">LTR84_002770</name>
</gene>
<dbReference type="InterPro" id="IPR001466">
    <property type="entry name" value="Beta-lactam-related"/>
</dbReference>
<dbReference type="Gene3D" id="3.40.710.10">
    <property type="entry name" value="DD-peptidase/beta-lactamase superfamily"/>
    <property type="match status" value="1"/>
</dbReference>
<evidence type="ECO:0000259" key="3">
    <source>
        <dbReference type="Pfam" id="PF26335"/>
    </source>
</evidence>
<evidence type="ECO:0000313" key="5">
    <source>
        <dbReference type="Proteomes" id="UP001358417"/>
    </source>
</evidence>